<dbReference type="GO" id="GO:0004656">
    <property type="term" value="F:procollagen-proline 4-dioxygenase activity"/>
    <property type="evidence" value="ECO:0007669"/>
    <property type="project" value="TreeGrafter"/>
</dbReference>
<evidence type="ECO:0000313" key="10">
    <source>
        <dbReference type="Proteomes" id="UP000654075"/>
    </source>
</evidence>
<proteinExistence type="predicted"/>
<sequence length="715" mass="76786">MRPSLARCRSHFCALGSIALFSLLRSRSVGMTGAMTVPRPGRRWNSGRAGGVASDGIPEGVGSSGPSAQPHFDRAAAVAGREAAKIETLNGAHKFLSNFHWSQVTFESQRYPSMEHAFQAAKLRTNSARRKAGFCDEGLSFGDAKRLGRRVPLREDWKDIREEVMADCLASKFSDAALRKRLLATGEQDIIDGHWGSPDLIWGYHYPSQAGENRLGIMLMHLRARLRSNDEADTKRQRQAPAAGSQVGQSVAPVSAVLSSAASGELASNLDLEAALFHLDWPVKCLHDGLPEAYATRIETFARESDISGRLVILPRRKICIALKGSGAGIDEWERRIRTGHVDVNSKGRPCKERMLMQLVRSSAQKMTSPGILGSFRLQVETWADLVEAVGDGTGLPKELVSSSLGPETPELPKDIKYGPGRTAVFLDGRRFPLCLNDEDASVSTELLLGDPSQQESCGPGSPVPLSNQGRPGLFGGLFARSVNSALSSEECQHLIKLAEEQGFGLAGSRGFNPFARYAMRCLVDAKFFAQALTARLVDVLPSEYPPGSGRQMIGLNERCRFLKYLPGMHHAGDHTDCAYDDPSSGRSFLTVQLYLNDDFCGGHLTFISDQLVPIKPALGRAIIFDHGLYHRGGMVAQGVKYALRMDVLYGPPEPNAAADRHWKGSGKGGRGGRGGGGGGGTSAKGSGYGRGGGSGGGGGDDGGGGRTSRWQRTT</sequence>
<reference evidence="9" key="1">
    <citation type="submission" date="2021-02" db="EMBL/GenBank/DDBJ databases">
        <authorList>
            <person name="Dougan E. K."/>
            <person name="Rhodes N."/>
            <person name="Thang M."/>
            <person name="Chan C."/>
        </authorList>
    </citation>
    <scope>NUCLEOTIDE SEQUENCE</scope>
</reference>
<keyword evidence="4" id="KW-0560">Oxidoreductase</keyword>
<evidence type="ECO:0000256" key="4">
    <source>
        <dbReference type="ARBA" id="ARBA00023002"/>
    </source>
</evidence>
<evidence type="ECO:0000256" key="3">
    <source>
        <dbReference type="ARBA" id="ARBA00022964"/>
    </source>
</evidence>
<dbReference type="Proteomes" id="UP000654075">
    <property type="component" value="Unassembled WGS sequence"/>
</dbReference>
<organism evidence="9 10">
    <name type="scientific">Polarella glacialis</name>
    <name type="common">Dinoflagellate</name>
    <dbReference type="NCBI Taxonomy" id="89957"/>
    <lineage>
        <taxon>Eukaryota</taxon>
        <taxon>Sar</taxon>
        <taxon>Alveolata</taxon>
        <taxon>Dinophyceae</taxon>
        <taxon>Suessiales</taxon>
        <taxon>Suessiaceae</taxon>
        <taxon>Polarella</taxon>
    </lineage>
</organism>
<evidence type="ECO:0000256" key="2">
    <source>
        <dbReference type="ARBA" id="ARBA00022723"/>
    </source>
</evidence>
<comment type="caution">
    <text evidence="9">The sequence shown here is derived from an EMBL/GenBank/DDBJ whole genome shotgun (WGS) entry which is preliminary data.</text>
</comment>
<evidence type="ECO:0000256" key="1">
    <source>
        <dbReference type="ARBA" id="ARBA00001961"/>
    </source>
</evidence>
<comment type="cofactor">
    <cofactor evidence="1">
        <name>L-ascorbate</name>
        <dbReference type="ChEBI" id="CHEBI:38290"/>
    </cofactor>
</comment>
<protein>
    <recommendedName>
        <fullName evidence="8">Prolyl 4-hydroxylase alpha subunit domain-containing protein</fullName>
    </recommendedName>
</protein>
<dbReference type="OrthoDB" id="69177at2759"/>
<dbReference type="Pfam" id="PF13640">
    <property type="entry name" value="2OG-FeII_Oxy_3"/>
    <property type="match status" value="1"/>
</dbReference>
<dbReference type="Gene3D" id="1.10.357.40">
    <property type="entry name" value="YbiA-like"/>
    <property type="match status" value="1"/>
</dbReference>
<dbReference type="CDD" id="cd15457">
    <property type="entry name" value="NADAR"/>
    <property type="match status" value="1"/>
</dbReference>
<evidence type="ECO:0000256" key="6">
    <source>
        <dbReference type="SAM" id="MobiDB-lite"/>
    </source>
</evidence>
<keyword evidence="10" id="KW-1185">Reference proteome</keyword>
<dbReference type="Pfam" id="PF08719">
    <property type="entry name" value="NADAR"/>
    <property type="match status" value="1"/>
</dbReference>
<dbReference type="EMBL" id="CAJNNV010014462">
    <property type="protein sequence ID" value="CAE8602624.1"/>
    <property type="molecule type" value="Genomic_DNA"/>
</dbReference>
<dbReference type="InterPro" id="IPR037238">
    <property type="entry name" value="YbiA-like_sf"/>
</dbReference>
<dbReference type="InterPro" id="IPR044862">
    <property type="entry name" value="Pro_4_hyd_alph_FE2OG_OXY"/>
</dbReference>
<dbReference type="GO" id="GO:0005783">
    <property type="term" value="C:endoplasmic reticulum"/>
    <property type="evidence" value="ECO:0007669"/>
    <property type="project" value="TreeGrafter"/>
</dbReference>
<feature type="domain" description="Prolyl 4-hydroxylase alpha subunit" evidence="8">
    <location>
        <begin position="478"/>
        <end position="649"/>
    </location>
</feature>
<dbReference type="PANTHER" id="PTHR10869">
    <property type="entry name" value="PROLYL 4-HYDROXYLASE ALPHA SUBUNIT"/>
    <property type="match status" value="1"/>
</dbReference>
<evidence type="ECO:0000256" key="7">
    <source>
        <dbReference type="SAM" id="SignalP"/>
    </source>
</evidence>
<gene>
    <name evidence="9" type="ORF">PGLA1383_LOCUS20864</name>
</gene>
<dbReference type="AlphaFoldDB" id="A0A813EXT7"/>
<evidence type="ECO:0000313" key="9">
    <source>
        <dbReference type="EMBL" id="CAE8602624.1"/>
    </source>
</evidence>
<dbReference type="Gene3D" id="2.60.120.620">
    <property type="entry name" value="q2cbj1_9rhob like domain"/>
    <property type="match status" value="1"/>
</dbReference>
<keyword evidence="5" id="KW-0408">Iron</keyword>
<dbReference type="InterPro" id="IPR012816">
    <property type="entry name" value="NADAR"/>
</dbReference>
<evidence type="ECO:0000256" key="5">
    <source>
        <dbReference type="ARBA" id="ARBA00023004"/>
    </source>
</evidence>
<feature type="compositionally biased region" description="Gly residues" evidence="6">
    <location>
        <begin position="666"/>
        <end position="707"/>
    </location>
</feature>
<feature type="signal peptide" evidence="7">
    <location>
        <begin position="1"/>
        <end position="26"/>
    </location>
</feature>
<keyword evidence="7" id="KW-0732">Signal</keyword>
<evidence type="ECO:0000259" key="8">
    <source>
        <dbReference type="SMART" id="SM00702"/>
    </source>
</evidence>
<keyword evidence="2" id="KW-0479">Metal-binding</keyword>
<feature type="region of interest" description="Disordered" evidence="6">
    <location>
        <begin position="656"/>
        <end position="715"/>
    </location>
</feature>
<name>A0A813EXT7_POLGL</name>
<feature type="chain" id="PRO_5032588769" description="Prolyl 4-hydroxylase alpha subunit domain-containing protein" evidence="7">
    <location>
        <begin position="27"/>
        <end position="715"/>
    </location>
</feature>
<dbReference type="InterPro" id="IPR006620">
    <property type="entry name" value="Pro_4_hyd_alph"/>
</dbReference>
<accession>A0A813EXT7</accession>
<dbReference type="GO" id="GO:0031418">
    <property type="term" value="F:L-ascorbic acid binding"/>
    <property type="evidence" value="ECO:0007669"/>
    <property type="project" value="InterPro"/>
</dbReference>
<dbReference type="InterPro" id="IPR045054">
    <property type="entry name" value="P4HA-like"/>
</dbReference>
<dbReference type="SUPFAM" id="SSF143990">
    <property type="entry name" value="YbiA-like"/>
    <property type="match status" value="1"/>
</dbReference>
<keyword evidence="3" id="KW-0223">Dioxygenase</keyword>
<dbReference type="SMART" id="SM00702">
    <property type="entry name" value="P4Hc"/>
    <property type="match status" value="1"/>
</dbReference>
<dbReference type="PANTHER" id="PTHR10869:SF241">
    <property type="entry name" value="FE2OG DIOXYGENASE DOMAIN-CONTAINING PROTEIN"/>
    <property type="match status" value="1"/>
</dbReference>
<dbReference type="GO" id="GO:0005506">
    <property type="term" value="F:iron ion binding"/>
    <property type="evidence" value="ECO:0007669"/>
    <property type="project" value="InterPro"/>
</dbReference>